<sequence length="436" mass="48486">MLAYEPTDVVDNKFVYLSSCISPGGLAKDDISVLIERTRTAILNIKFTMLRCAPYQHTEAERRGCQCLTLGVFEALRGKRSRQNNHQRCTRFINAQNEFRNSCTALRIYSVGGYNFLEFLTRSGCDIGNRHLANTGSRLAAGPAGVPNSWPVSCGLGLSAIAAPEDVRYSGIRVDSCLTVVINEKCFHLFREEQQPPLPGYLNKDNGVDLSRLVIGVKGDDNPSQSLRIAFERREVVTLWISPVYLLSKLVHCFISIGLTSERTIDQAEHRVDSTKRKASEKKDDRSAVAPFRCLAAMQPEGSTRSGIQPGCPSLDRGSREAEVGFEPRTFRSVNSRPNHFGYLTSCRCCRRSALETSKPRDSAGFQFPIRCLNNLVRLYGGSHLRNLSHWALVANSTLVRRNTLPVRLLKTTRQSTNGFTFAGGGALPKSLFYLN</sequence>
<evidence type="ECO:0000313" key="1">
    <source>
        <dbReference type="EMBL" id="KER25646.1"/>
    </source>
</evidence>
<organism evidence="1 2">
    <name type="scientific">Opisthorchis viverrini</name>
    <name type="common">Southeast Asian liver fluke</name>
    <dbReference type="NCBI Taxonomy" id="6198"/>
    <lineage>
        <taxon>Eukaryota</taxon>
        <taxon>Metazoa</taxon>
        <taxon>Spiralia</taxon>
        <taxon>Lophotrochozoa</taxon>
        <taxon>Platyhelminthes</taxon>
        <taxon>Trematoda</taxon>
        <taxon>Digenea</taxon>
        <taxon>Opisthorchiida</taxon>
        <taxon>Opisthorchiata</taxon>
        <taxon>Opisthorchiidae</taxon>
        <taxon>Opisthorchis</taxon>
    </lineage>
</organism>
<name>A0A074ZEG1_OPIVI</name>
<evidence type="ECO:0000313" key="2">
    <source>
        <dbReference type="Proteomes" id="UP000054324"/>
    </source>
</evidence>
<dbReference type="Proteomes" id="UP000054324">
    <property type="component" value="Unassembled WGS sequence"/>
</dbReference>
<dbReference type="OrthoDB" id="5062908at2759"/>
<reference evidence="1 2" key="1">
    <citation type="submission" date="2013-11" db="EMBL/GenBank/DDBJ databases">
        <title>Opisthorchis viverrini - life in the bile duct.</title>
        <authorList>
            <person name="Young N.D."/>
            <person name="Nagarajan N."/>
            <person name="Lin S.J."/>
            <person name="Korhonen P.K."/>
            <person name="Jex A.R."/>
            <person name="Hall R.S."/>
            <person name="Safavi-Hemami H."/>
            <person name="Kaewkong W."/>
            <person name="Bertrand D."/>
            <person name="Gao S."/>
            <person name="Seet Q."/>
            <person name="Wongkham S."/>
            <person name="Teh B.T."/>
            <person name="Wongkham C."/>
            <person name="Intapan P.M."/>
            <person name="Maleewong W."/>
            <person name="Yang X."/>
            <person name="Hu M."/>
            <person name="Wang Z."/>
            <person name="Hofmann A."/>
            <person name="Sternberg P.W."/>
            <person name="Tan P."/>
            <person name="Wang J."/>
            <person name="Gasser R.B."/>
        </authorList>
    </citation>
    <scope>NUCLEOTIDE SEQUENCE [LARGE SCALE GENOMIC DNA]</scope>
</reference>
<accession>A0A074ZEG1</accession>
<dbReference type="RefSeq" id="XP_009170602.1">
    <property type="nucleotide sequence ID" value="XM_009172338.1"/>
</dbReference>
<gene>
    <name evidence="1" type="ORF">T265_06935</name>
</gene>
<keyword evidence="2" id="KW-1185">Reference proteome</keyword>
<protein>
    <submittedName>
        <fullName evidence="1">Uncharacterized protein</fullName>
    </submittedName>
</protein>
<dbReference type="CTD" id="20321114"/>
<dbReference type="KEGG" id="ovi:T265_06935"/>
<dbReference type="EMBL" id="KL596770">
    <property type="protein sequence ID" value="KER25646.1"/>
    <property type="molecule type" value="Genomic_DNA"/>
</dbReference>
<dbReference type="AlphaFoldDB" id="A0A074ZEG1"/>
<dbReference type="GeneID" id="20321114"/>
<proteinExistence type="predicted"/>